<dbReference type="Pfam" id="PF06945">
    <property type="entry name" value="DUF1289"/>
    <property type="match status" value="1"/>
</dbReference>
<dbReference type="Proteomes" id="UP000189337">
    <property type="component" value="Unassembled WGS sequence"/>
</dbReference>
<dbReference type="PANTHER" id="PTHR35175">
    <property type="entry name" value="DUF1289 DOMAIN-CONTAINING PROTEIN"/>
    <property type="match status" value="1"/>
</dbReference>
<dbReference type="AlphaFoldDB" id="A0AB73LPY0"/>
<comment type="caution">
    <text evidence="1">The sequence shown here is derived from an EMBL/GenBank/DDBJ whole genome shotgun (WGS) entry which is preliminary data.</text>
</comment>
<evidence type="ECO:0000313" key="1">
    <source>
        <dbReference type="EMBL" id="ONF94718.1"/>
    </source>
</evidence>
<dbReference type="InterPro" id="IPR010710">
    <property type="entry name" value="DUF1289"/>
</dbReference>
<sequence length="64" mass="7615">MTRSPCNKICAMDFESGYCRGCFRTIDEIGNWSRYSDSEREDLFLKLKVRKEKTLFENPSKRNL</sequence>
<dbReference type="PANTHER" id="PTHR35175:SF2">
    <property type="entry name" value="DUF1289 DOMAIN-CONTAINING PROTEIN"/>
    <property type="match status" value="1"/>
</dbReference>
<accession>A0AB73LPY0</accession>
<proteinExistence type="predicted"/>
<organism evidence="1 2">
    <name type="scientific">Leptospira santarosai</name>
    <dbReference type="NCBI Taxonomy" id="28183"/>
    <lineage>
        <taxon>Bacteria</taxon>
        <taxon>Pseudomonadati</taxon>
        <taxon>Spirochaetota</taxon>
        <taxon>Spirochaetia</taxon>
        <taxon>Leptospirales</taxon>
        <taxon>Leptospiraceae</taxon>
        <taxon>Leptospira</taxon>
    </lineage>
</organism>
<gene>
    <name evidence="1" type="ORF">BWD14_01425</name>
</gene>
<dbReference type="RefSeq" id="WP_075918918.1">
    <property type="nucleotide sequence ID" value="NZ_CP028370.1"/>
</dbReference>
<name>A0AB73LPY0_9LEPT</name>
<evidence type="ECO:0000313" key="2">
    <source>
        <dbReference type="Proteomes" id="UP000189337"/>
    </source>
</evidence>
<reference evidence="1 2" key="1">
    <citation type="submission" date="2017-01" db="EMBL/GenBank/DDBJ databases">
        <title>Comparative genomic analysis of Brazilian Leptospira santarosai.</title>
        <authorList>
            <person name="Moreno L.Z."/>
            <person name="Miraglia F."/>
            <person name="Kremer F.S."/>
            <person name="Eslabao M.R."/>
            <person name="Lilenbaum W."/>
            <person name="Dellagostin O.A."/>
            <person name="Moreno A.M."/>
        </authorList>
    </citation>
    <scope>NUCLEOTIDE SEQUENCE [LARGE SCALE GENOMIC DNA]</scope>
    <source>
        <strain evidence="1 2">M52/8-19</strain>
    </source>
</reference>
<protein>
    <submittedName>
        <fullName evidence="1">DUF1289 domain-containing protein</fullName>
    </submittedName>
</protein>
<dbReference type="EMBL" id="MTSU01000001">
    <property type="protein sequence ID" value="ONF94718.1"/>
    <property type="molecule type" value="Genomic_DNA"/>
</dbReference>